<dbReference type="PANTHER" id="PTHR40112">
    <property type="entry name" value="H2HPP ISOMERASE"/>
    <property type="match status" value="1"/>
</dbReference>
<dbReference type="PANTHER" id="PTHR40112:SF1">
    <property type="entry name" value="H2HPP ISOMERASE"/>
    <property type="match status" value="1"/>
</dbReference>
<feature type="domain" description="Cupin type-2" evidence="1">
    <location>
        <begin position="34"/>
        <end position="95"/>
    </location>
</feature>
<protein>
    <submittedName>
        <fullName evidence="2">Cupin domain-containing protein</fullName>
    </submittedName>
</protein>
<keyword evidence="3" id="KW-1185">Reference proteome</keyword>
<dbReference type="CDD" id="cd02238">
    <property type="entry name" value="cupin_KdgF"/>
    <property type="match status" value="1"/>
</dbReference>
<dbReference type="InterPro" id="IPR011051">
    <property type="entry name" value="RmlC_Cupin_sf"/>
</dbReference>
<name>A0ABR7FVZ5_9FIRM</name>
<dbReference type="Proteomes" id="UP000628463">
    <property type="component" value="Unassembled WGS sequence"/>
</dbReference>
<dbReference type="RefSeq" id="WP_021865866.1">
    <property type="nucleotide sequence ID" value="NZ_JACOPD010000001.1"/>
</dbReference>
<organism evidence="2 3">
    <name type="scientific">Lachnospira hominis</name>
    <name type="common">ex Liu et al. 2021</name>
    <dbReference type="NCBI Taxonomy" id="2763051"/>
    <lineage>
        <taxon>Bacteria</taxon>
        <taxon>Bacillati</taxon>
        <taxon>Bacillota</taxon>
        <taxon>Clostridia</taxon>
        <taxon>Lachnospirales</taxon>
        <taxon>Lachnospiraceae</taxon>
        <taxon>Lachnospira</taxon>
    </lineage>
</organism>
<comment type="caution">
    <text evidence="2">The sequence shown here is derived from an EMBL/GenBank/DDBJ whole genome shotgun (WGS) entry which is preliminary data.</text>
</comment>
<evidence type="ECO:0000313" key="2">
    <source>
        <dbReference type="EMBL" id="MBC5679378.1"/>
    </source>
</evidence>
<dbReference type="Gene3D" id="2.60.120.10">
    <property type="entry name" value="Jelly Rolls"/>
    <property type="match status" value="1"/>
</dbReference>
<sequence length="107" mass="12213">MFRFNKDVIPTDCEPGVTRKILCYSDDLMMCEISFKKGSKGNFHKHEHLQITYIAEGSFEFTIGGETKIVNKGDSVYMPSNVEHGVTCLEEGKLVDVFNPMRQDFLK</sequence>
<dbReference type="EMBL" id="JACOPD010000001">
    <property type="protein sequence ID" value="MBC5679378.1"/>
    <property type="molecule type" value="Genomic_DNA"/>
</dbReference>
<dbReference type="Pfam" id="PF07883">
    <property type="entry name" value="Cupin_2"/>
    <property type="match status" value="1"/>
</dbReference>
<dbReference type="InterPro" id="IPR013096">
    <property type="entry name" value="Cupin_2"/>
</dbReference>
<dbReference type="InterPro" id="IPR025499">
    <property type="entry name" value="KdgF"/>
</dbReference>
<dbReference type="SUPFAM" id="SSF51182">
    <property type="entry name" value="RmlC-like cupins"/>
    <property type="match status" value="1"/>
</dbReference>
<proteinExistence type="predicted"/>
<dbReference type="InterPro" id="IPR052535">
    <property type="entry name" value="Bacilysin_H2HPP_isomerase"/>
</dbReference>
<dbReference type="PIRSF" id="PIRSF029883">
    <property type="entry name" value="KdgF"/>
    <property type="match status" value="1"/>
</dbReference>
<evidence type="ECO:0000313" key="3">
    <source>
        <dbReference type="Proteomes" id="UP000628463"/>
    </source>
</evidence>
<gene>
    <name evidence="2" type="ORF">H8S01_00145</name>
</gene>
<accession>A0ABR7FVZ5</accession>
<evidence type="ECO:0000259" key="1">
    <source>
        <dbReference type="Pfam" id="PF07883"/>
    </source>
</evidence>
<reference evidence="2 3" key="1">
    <citation type="submission" date="2020-08" db="EMBL/GenBank/DDBJ databases">
        <title>Genome public.</title>
        <authorList>
            <person name="Liu C."/>
            <person name="Sun Q."/>
        </authorList>
    </citation>
    <scope>NUCLEOTIDE SEQUENCE [LARGE SCALE GENOMIC DNA]</scope>
    <source>
        <strain evidence="2 3">NSJ-43</strain>
    </source>
</reference>
<dbReference type="InterPro" id="IPR014710">
    <property type="entry name" value="RmlC-like_jellyroll"/>
</dbReference>